<dbReference type="NCBIfam" id="TIGR01686">
    <property type="entry name" value="FkbH"/>
    <property type="match status" value="1"/>
</dbReference>
<feature type="domain" description="N-acetyltransferase" evidence="1">
    <location>
        <begin position="428"/>
        <end position="580"/>
    </location>
</feature>
<dbReference type="InterPro" id="IPR010033">
    <property type="entry name" value="HAD_SF_ppase_IIIC"/>
</dbReference>
<name>A0A1F6F138_9BACT</name>
<dbReference type="SUPFAM" id="SSF55729">
    <property type="entry name" value="Acyl-CoA N-acyltransferases (Nat)"/>
    <property type="match status" value="1"/>
</dbReference>
<dbReference type="PROSITE" id="PS51186">
    <property type="entry name" value="GNAT"/>
    <property type="match status" value="1"/>
</dbReference>
<comment type="caution">
    <text evidence="2">The sequence shown here is derived from an EMBL/GenBank/DDBJ whole genome shotgun (WGS) entry which is preliminary data.</text>
</comment>
<dbReference type="InterPro" id="IPR010037">
    <property type="entry name" value="FkbH_domain"/>
</dbReference>
<protein>
    <recommendedName>
        <fullName evidence="1">N-acetyltransferase domain-containing protein</fullName>
    </recommendedName>
</protein>
<dbReference type="AlphaFoldDB" id="A0A1F6F138"/>
<dbReference type="Gene3D" id="3.40.630.30">
    <property type="match status" value="1"/>
</dbReference>
<accession>A0A1F6F138</accession>
<dbReference type="InterPro" id="IPR016181">
    <property type="entry name" value="Acyl_CoA_acyltransferase"/>
</dbReference>
<dbReference type="SUPFAM" id="SSF56784">
    <property type="entry name" value="HAD-like"/>
    <property type="match status" value="1"/>
</dbReference>
<dbReference type="InterPro" id="IPR000182">
    <property type="entry name" value="GNAT_dom"/>
</dbReference>
<dbReference type="STRING" id="1798512.A3A39_02390"/>
<dbReference type="EMBL" id="MFLZ01000023">
    <property type="protein sequence ID" value="OGG79567.1"/>
    <property type="molecule type" value="Genomic_DNA"/>
</dbReference>
<dbReference type="Gene3D" id="3.40.50.1000">
    <property type="entry name" value="HAD superfamily/HAD-like"/>
    <property type="match status" value="1"/>
</dbReference>
<proteinExistence type="predicted"/>
<dbReference type="InterPro" id="IPR036412">
    <property type="entry name" value="HAD-like_sf"/>
</dbReference>
<evidence type="ECO:0000259" key="1">
    <source>
        <dbReference type="PROSITE" id="PS51186"/>
    </source>
</evidence>
<dbReference type="Gene3D" id="3.40.50.1110">
    <property type="entry name" value="SGNH hydrolase"/>
    <property type="match status" value="1"/>
</dbReference>
<dbReference type="Pfam" id="PF21211">
    <property type="entry name" value="FkbH_N"/>
    <property type="match status" value="1"/>
</dbReference>
<dbReference type="NCBIfam" id="TIGR01681">
    <property type="entry name" value="HAD-SF-IIIC"/>
    <property type="match status" value="1"/>
</dbReference>
<sequence>MTLKPFAETISFYRLHKKEIEKKDSRADVRIALLPSSTIAGLKETMAVHCHEMGLRPDIYVGKYKQTAQEILDPKSDLYNFKPHIIFILSNVRAALGETYLGPYAISQGTRKRWFERTLKETEKLIAVLKKSDAKIVISNLEVPTHSPLGILENKEELGLQKTVREINERLCDQYKKDVQVFIFDYEGFLSRIGKQNALDPKLYYLGDITLDPQYFPALTEQLMGYIRPLKALTKKCLVVDLDNTMWGGIIGEDGLGGIKLGPTPEGRPFWELQKYMLSLSERGVILAINSKNNLEDVREVFKKHPHQVLKEEHFASLQINWSDKVENMRRIAEEIGIGIDSIAFLDDNPAERALIRSALPEVSVIELPEDPARFLETLQRLTLFDAFSLSPEDKKRSEMYTTERKRQSLKKSSGSLEEYLRTLGTTITIRKASPDSIPRVAQLTQKTNQFNTTTRRRTEEEIRKLTSDKNTLILTVDVKDNFGESGLTGVAIVRLAKENWRIDSFLLSCRVIGRGAEDGLLSAIIKRAKRAKAKTIVGEFIPTPKNAPAKGFYKRCGFVLAESVGKTEMWEYSPIKNFEAPKTVTVKEQ</sequence>
<evidence type="ECO:0000313" key="3">
    <source>
        <dbReference type="Proteomes" id="UP000177372"/>
    </source>
</evidence>
<evidence type="ECO:0000313" key="2">
    <source>
        <dbReference type="EMBL" id="OGG79567.1"/>
    </source>
</evidence>
<organism evidence="2 3">
    <name type="scientific">Candidatus Kaiserbacteria bacterium RIFCSPLOWO2_01_FULL_54_13</name>
    <dbReference type="NCBI Taxonomy" id="1798512"/>
    <lineage>
        <taxon>Bacteria</taxon>
        <taxon>Candidatus Kaiseribacteriota</taxon>
    </lineage>
</organism>
<dbReference type="Proteomes" id="UP000177372">
    <property type="component" value="Unassembled WGS sequence"/>
</dbReference>
<dbReference type="GO" id="GO:0016747">
    <property type="term" value="F:acyltransferase activity, transferring groups other than amino-acyl groups"/>
    <property type="evidence" value="ECO:0007669"/>
    <property type="project" value="InterPro"/>
</dbReference>
<dbReference type="InterPro" id="IPR023214">
    <property type="entry name" value="HAD_sf"/>
</dbReference>
<gene>
    <name evidence="2" type="ORF">A3A39_02390</name>
</gene>
<dbReference type="InterPro" id="IPR049369">
    <property type="entry name" value="BF1531-like_N"/>
</dbReference>
<dbReference type="InterPro" id="IPR036514">
    <property type="entry name" value="SGNH_hydro_sf"/>
</dbReference>
<reference evidence="2 3" key="1">
    <citation type="journal article" date="2016" name="Nat. Commun.">
        <title>Thousands of microbial genomes shed light on interconnected biogeochemical processes in an aquifer system.</title>
        <authorList>
            <person name="Anantharaman K."/>
            <person name="Brown C.T."/>
            <person name="Hug L.A."/>
            <person name="Sharon I."/>
            <person name="Castelle C.J."/>
            <person name="Probst A.J."/>
            <person name="Thomas B.C."/>
            <person name="Singh A."/>
            <person name="Wilkins M.J."/>
            <person name="Karaoz U."/>
            <person name="Brodie E.L."/>
            <person name="Williams K.H."/>
            <person name="Hubbard S.S."/>
            <person name="Banfield J.F."/>
        </authorList>
    </citation>
    <scope>NUCLEOTIDE SEQUENCE [LARGE SCALE GENOMIC DNA]</scope>
</reference>